<dbReference type="Proteomes" id="UP001596328">
    <property type="component" value="Unassembled WGS sequence"/>
</dbReference>
<gene>
    <name evidence="1" type="ORF">ACFQE1_20135</name>
</gene>
<keyword evidence="2" id="KW-1185">Reference proteome</keyword>
<evidence type="ECO:0000313" key="2">
    <source>
        <dbReference type="Proteomes" id="UP001596328"/>
    </source>
</evidence>
<comment type="caution">
    <text evidence="1">The sequence shown here is derived from an EMBL/GenBank/DDBJ whole genome shotgun (WGS) entry which is preliminary data.</text>
</comment>
<sequence length="75" mass="8159">PLRPDPFADHLGVDVADLDWGAPELVVFPAFNRRSGGTWANVEGQSFLSPFLPDGLASGEAYLLDGTRLGDYRRV</sequence>
<dbReference type="EMBL" id="JBHSWU010001274">
    <property type="protein sequence ID" value="MFC6726633.1"/>
    <property type="molecule type" value="Genomic_DNA"/>
</dbReference>
<feature type="non-terminal residue" evidence="1">
    <location>
        <position position="1"/>
    </location>
</feature>
<name>A0ABD5S654_9EURY</name>
<reference evidence="1 2" key="1">
    <citation type="journal article" date="2019" name="Int. J. Syst. Evol. Microbiol.">
        <title>The Global Catalogue of Microorganisms (GCM) 10K type strain sequencing project: providing services to taxonomists for standard genome sequencing and annotation.</title>
        <authorList>
            <consortium name="The Broad Institute Genomics Platform"/>
            <consortium name="The Broad Institute Genome Sequencing Center for Infectious Disease"/>
            <person name="Wu L."/>
            <person name="Ma J."/>
        </authorList>
    </citation>
    <scope>NUCLEOTIDE SEQUENCE [LARGE SCALE GENOMIC DNA]</scope>
    <source>
        <strain evidence="1 2">NBRC 111368</strain>
    </source>
</reference>
<proteinExistence type="predicted"/>
<accession>A0ABD5S654</accession>
<protein>
    <submittedName>
        <fullName evidence="1">Phosphoesterase</fullName>
    </submittedName>
</protein>
<organism evidence="1 2">
    <name type="scientific">Halobium palmae</name>
    <dbReference type="NCBI Taxonomy" id="1776492"/>
    <lineage>
        <taxon>Archaea</taxon>
        <taxon>Methanobacteriati</taxon>
        <taxon>Methanobacteriota</taxon>
        <taxon>Stenosarchaea group</taxon>
        <taxon>Halobacteria</taxon>
        <taxon>Halobacteriales</taxon>
        <taxon>Haloferacaceae</taxon>
        <taxon>Halobium</taxon>
    </lineage>
</organism>
<dbReference type="AlphaFoldDB" id="A0ABD5S654"/>
<evidence type="ECO:0000313" key="1">
    <source>
        <dbReference type="EMBL" id="MFC6726633.1"/>
    </source>
</evidence>